<dbReference type="InterPro" id="IPR024181">
    <property type="entry name" value="Chemotax_regulator_CheV"/>
</dbReference>
<dbReference type="CDD" id="cd00588">
    <property type="entry name" value="CheW_like"/>
    <property type="match status" value="1"/>
</dbReference>
<proteinExistence type="predicted"/>
<keyword evidence="1" id="KW-0597">Phosphoprotein</keyword>
<dbReference type="AlphaFoldDB" id="A0A1T4XIW8"/>
<dbReference type="Proteomes" id="UP000190027">
    <property type="component" value="Unassembled WGS sequence"/>
</dbReference>
<dbReference type="SUPFAM" id="SSF50341">
    <property type="entry name" value="CheW-like"/>
    <property type="match status" value="1"/>
</dbReference>
<evidence type="ECO:0000259" key="2">
    <source>
        <dbReference type="PROSITE" id="PS50110"/>
    </source>
</evidence>
<feature type="domain" description="Response regulatory" evidence="2">
    <location>
        <begin position="184"/>
        <end position="314"/>
    </location>
</feature>
<gene>
    <name evidence="4" type="ORF">SAMN02745704_02149</name>
</gene>
<protein>
    <submittedName>
        <fullName evidence="4">Two-component system, chemotaxis family, response regulator CheV</fullName>
    </submittedName>
</protein>
<evidence type="ECO:0000313" key="4">
    <source>
        <dbReference type="EMBL" id="SKA89522.1"/>
    </source>
</evidence>
<dbReference type="EMBL" id="FUYC01000011">
    <property type="protein sequence ID" value="SKA89522.1"/>
    <property type="molecule type" value="Genomic_DNA"/>
</dbReference>
<keyword evidence="5" id="KW-1185">Reference proteome</keyword>
<dbReference type="PROSITE" id="PS50851">
    <property type="entry name" value="CHEW"/>
    <property type="match status" value="1"/>
</dbReference>
<name>A0A1T4XIW8_9BACT</name>
<evidence type="ECO:0000256" key="1">
    <source>
        <dbReference type="PROSITE-ProRule" id="PRU00169"/>
    </source>
</evidence>
<dbReference type="InterPro" id="IPR036061">
    <property type="entry name" value="CheW-like_dom_sf"/>
</dbReference>
<dbReference type="PIRSF" id="PIRSF002867">
    <property type="entry name" value="CheV"/>
    <property type="match status" value="1"/>
</dbReference>
<feature type="domain" description="CheW-like" evidence="3">
    <location>
        <begin position="18"/>
        <end position="159"/>
    </location>
</feature>
<dbReference type="InterPro" id="IPR002545">
    <property type="entry name" value="CheW-lke_dom"/>
</dbReference>
<dbReference type="InterPro" id="IPR001789">
    <property type="entry name" value="Sig_transdc_resp-reg_receiver"/>
</dbReference>
<dbReference type="PANTHER" id="PTHR47233:SF3">
    <property type="entry name" value="CHEMOTAXIS PROTEIN CHEV"/>
    <property type="match status" value="1"/>
</dbReference>
<reference evidence="4 5" key="1">
    <citation type="submission" date="2017-02" db="EMBL/GenBank/DDBJ databases">
        <authorList>
            <person name="Peterson S.W."/>
        </authorList>
    </citation>
    <scope>NUCLEOTIDE SEQUENCE [LARGE SCALE GENOMIC DNA]</scope>
    <source>
        <strain evidence="4 5">DSM 16080</strain>
    </source>
</reference>
<sequence>MDNTRDAQGILLESGTNEVEILEFFLGGQSYGINVSKILQIISFEEERFTRTPDADPAMPGVLLWREKTLPFIDLYAALNVRHRDDVERPIALVTEFNDLTCSFLTDGVNRIHRIGWDKIDPLDGYMNQFSSHFTGSVHVGDKDVLLVDFEYLVANFFPETKLDSDSQMALPEEATPEMRSGKHVVLAEDSPFIRHTILTILQQSGYTDVQPFENGLAASEYLNAKKKQAEEQNIPVGDMVNLIITDIEMPQLDGLTLCRRIKEDPFYGQTPVIIFSSLINEQMAVKCREVGADAFITKPRMVQLVGTLDNLLFELAPAEDQGEPPSGTA</sequence>
<evidence type="ECO:0000313" key="5">
    <source>
        <dbReference type="Proteomes" id="UP000190027"/>
    </source>
</evidence>
<dbReference type="SMART" id="SM00260">
    <property type="entry name" value="CheW"/>
    <property type="match status" value="1"/>
</dbReference>
<dbReference type="InterPro" id="IPR011006">
    <property type="entry name" value="CheY-like_superfamily"/>
</dbReference>
<dbReference type="RefSeq" id="WP_078717702.1">
    <property type="nucleotide sequence ID" value="NZ_FUYC01000011.1"/>
</dbReference>
<dbReference type="STRING" id="1121449.SAMN02745704_02149"/>
<dbReference type="GO" id="GO:0000160">
    <property type="term" value="P:phosphorelay signal transduction system"/>
    <property type="evidence" value="ECO:0007669"/>
    <property type="project" value="InterPro"/>
</dbReference>
<dbReference type="Pfam" id="PF00072">
    <property type="entry name" value="Response_reg"/>
    <property type="match status" value="1"/>
</dbReference>
<dbReference type="Gene3D" id="2.40.50.180">
    <property type="entry name" value="CheA-289, Domain 4"/>
    <property type="match status" value="1"/>
</dbReference>
<dbReference type="PROSITE" id="PS50110">
    <property type="entry name" value="RESPONSE_REGULATORY"/>
    <property type="match status" value="1"/>
</dbReference>
<dbReference type="OrthoDB" id="9806105at2"/>
<dbReference type="PANTHER" id="PTHR47233">
    <property type="entry name" value="CHEMOTAXIS PROTEIN CHEV"/>
    <property type="match status" value="1"/>
</dbReference>
<accession>A0A1T4XIW8</accession>
<dbReference type="SUPFAM" id="SSF52172">
    <property type="entry name" value="CheY-like"/>
    <property type="match status" value="1"/>
</dbReference>
<evidence type="ECO:0000259" key="3">
    <source>
        <dbReference type="PROSITE" id="PS50851"/>
    </source>
</evidence>
<dbReference type="Pfam" id="PF01584">
    <property type="entry name" value="CheW"/>
    <property type="match status" value="1"/>
</dbReference>
<feature type="modified residue" description="4-aspartylphosphate" evidence="1">
    <location>
        <position position="247"/>
    </location>
</feature>
<dbReference type="Gene3D" id="2.30.30.40">
    <property type="entry name" value="SH3 Domains"/>
    <property type="match status" value="1"/>
</dbReference>
<organism evidence="4 5">
    <name type="scientific">Paucidesulfovibrio gracilis DSM 16080</name>
    <dbReference type="NCBI Taxonomy" id="1121449"/>
    <lineage>
        <taxon>Bacteria</taxon>
        <taxon>Pseudomonadati</taxon>
        <taxon>Thermodesulfobacteriota</taxon>
        <taxon>Desulfovibrionia</taxon>
        <taxon>Desulfovibrionales</taxon>
        <taxon>Desulfovibrionaceae</taxon>
        <taxon>Paucidesulfovibrio</taxon>
    </lineage>
</organism>
<dbReference type="GO" id="GO:0006935">
    <property type="term" value="P:chemotaxis"/>
    <property type="evidence" value="ECO:0007669"/>
    <property type="project" value="InterPro"/>
</dbReference>
<dbReference type="Gene3D" id="3.40.50.2300">
    <property type="match status" value="1"/>
</dbReference>
<dbReference type="SMART" id="SM00448">
    <property type="entry name" value="REC"/>
    <property type="match status" value="1"/>
</dbReference>